<dbReference type="EMBL" id="MNPL01024935">
    <property type="protein sequence ID" value="OQR68387.1"/>
    <property type="molecule type" value="Genomic_DNA"/>
</dbReference>
<dbReference type="Proteomes" id="UP000192247">
    <property type="component" value="Unassembled WGS sequence"/>
</dbReference>
<dbReference type="InParanoid" id="A0A1V9X4H3"/>
<proteinExistence type="predicted"/>
<reference evidence="1 2" key="1">
    <citation type="journal article" date="2017" name="Gigascience">
        <title>Draft genome of the honey bee ectoparasitic mite, Tropilaelaps mercedesae, is shaped by the parasitic life history.</title>
        <authorList>
            <person name="Dong X."/>
            <person name="Armstrong S.D."/>
            <person name="Xia D."/>
            <person name="Makepeace B.L."/>
            <person name="Darby A.C."/>
            <person name="Kadowaki T."/>
        </authorList>
    </citation>
    <scope>NUCLEOTIDE SEQUENCE [LARGE SCALE GENOMIC DNA]</scope>
    <source>
        <strain evidence="1">Wuxi-XJTLU</strain>
    </source>
</reference>
<keyword evidence="2" id="KW-1185">Reference proteome</keyword>
<name>A0A1V9X4H3_9ACAR</name>
<evidence type="ECO:0000313" key="1">
    <source>
        <dbReference type="EMBL" id="OQR68387.1"/>
    </source>
</evidence>
<comment type="caution">
    <text evidence="1">The sequence shown here is derived from an EMBL/GenBank/DDBJ whole genome shotgun (WGS) entry which is preliminary data.</text>
</comment>
<dbReference type="AlphaFoldDB" id="A0A1V9X4H3"/>
<protein>
    <submittedName>
        <fullName evidence="1">Uncharacterized protein</fullName>
    </submittedName>
</protein>
<evidence type="ECO:0000313" key="2">
    <source>
        <dbReference type="Proteomes" id="UP000192247"/>
    </source>
</evidence>
<organism evidence="1 2">
    <name type="scientific">Tropilaelaps mercedesae</name>
    <dbReference type="NCBI Taxonomy" id="418985"/>
    <lineage>
        <taxon>Eukaryota</taxon>
        <taxon>Metazoa</taxon>
        <taxon>Ecdysozoa</taxon>
        <taxon>Arthropoda</taxon>
        <taxon>Chelicerata</taxon>
        <taxon>Arachnida</taxon>
        <taxon>Acari</taxon>
        <taxon>Parasitiformes</taxon>
        <taxon>Mesostigmata</taxon>
        <taxon>Gamasina</taxon>
        <taxon>Dermanyssoidea</taxon>
        <taxon>Laelapidae</taxon>
        <taxon>Tropilaelaps</taxon>
    </lineage>
</organism>
<gene>
    <name evidence="1" type="ORF">BIW11_12943</name>
</gene>
<sequence length="94" mass="10228">MSADVVSPLSYGIFSVADTVEMPFSCLSLLPFTGYLTGQSYPDVGFAHVCQFVRVTCITQTQYLFAEVTGLGGSQVPENLLSSSKRAAYLIWFT</sequence>
<accession>A0A1V9X4H3</accession>